<dbReference type="AlphaFoldDB" id="A0AAW1TDJ6"/>
<reference evidence="2 3" key="1">
    <citation type="journal article" date="2024" name="Nat. Commun.">
        <title>Phylogenomics reveals the evolutionary origins of lichenization in chlorophyte algae.</title>
        <authorList>
            <person name="Puginier C."/>
            <person name="Libourel C."/>
            <person name="Otte J."/>
            <person name="Skaloud P."/>
            <person name="Haon M."/>
            <person name="Grisel S."/>
            <person name="Petersen M."/>
            <person name="Berrin J.G."/>
            <person name="Delaux P.M."/>
            <person name="Dal Grande F."/>
            <person name="Keller J."/>
        </authorList>
    </citation>
    <scope>NUCLEOTIDE SEQUENCE [LARGE SCALE GENOMIC DNA]</scope>
    <source>
        <strain evidence="2 3">SAG 2523</strain>
    </source>
</reference>
<comment type="caution">
    <text evidence="2">The sequence shown here is derived from an EMBL/GenBank/DDBJ whole genome shotgun (WGS) entry which is preliminary data.</text>
</comment>
<name>A0AAW1TDJ6_9CHLO</name>
<protein>
    <submittedName>
        <fullName evidence="2">Uncharacterized protein</fullName>
    </submittedName>
</protein>
<dbReference type="Proteomes" id="UP001485043">
    <property type="component" value="Unassembled WGS sequence"/>
</dbReference>
<accession>A0AAW1TDJ6</accession>
<evidence type="ECO:0000256" key="1">
    <source>
        <dbReference type="SAM" id="MobiDB-lite"/>
    </source>
</evidence>
<sequence>MTSFSIQQGGNNLSTVTHSFMDVFDGMFNGAVTFGCPLLDEPEVEPTCHCATPKCPPRPSFCPPLGPPKDAASPSILPPTSGASSPPSPSPPQESPQQAPQMAPVMAPVVAPVVAPIIITPGATCPDGVTPGTPQYITSSAGDDGMADAASNGGVDFFLHASLEL</sequence>
<evidence type="ECO:0000313" key="2">
    <source>
        <dbReference type="EMBL" id="KAK9867640.1"/>
    </source>
</evidence>
<evidence type="ECO:0000313" key="3">
    <source>
        <dbReference type="Proteomes" id="UP001485043"/>
    </source>
</evidence>
<proteinExistence type="predicted"/>
<feature type="region of interest" description="Disordered" evidence="1">
    <location>
        <begin position="59"/>
        <end position="103"/>
    </location>
</feature>
<gene>
    <name evidence="2" type="ORF">WJX84_007639</name>
</gene>
<dbReference type="EMBL" id="JALJOV010000073">
    <property type="protein sequence ID" value="KAK9867640.1"/>
    <property type="molecule type" value="Genomic_DNA"/>
</dbReference>
<keyword evidence="3" id="KW-1185">Reference proteome</keyword>
<organism evidence="2 3">
    <name type="scientific">Apatococcus fuscideae</name>
    <dbReference type="NCBI Taxonomy" id="2026836"/>
    <lineage>
        <taxon>Eukaryota</taxon>
        <taxon>Viridiplantae</taxon>
        <taxon>Chlorophyta</taxon>
        <taxon>core chlorophytes</taxon>
        <taxon>Trebouxiophyceae</taxon>
        <taxon>Chlorellales</taxon>
        <taxon>Chlorellaceae</taxon>
        <taxon>Apatococcus</taxon>
    </lineage>
</organism>